<keyword evidence="2" id="KW-0472">Membrane</keyword>
<feature type="transmembrane region" description="Helical" evidence="2">
    <location>
        <begin position="182"/>
        <end position="201"/>
    </location>
</feature>
<accession>A0A223S827</accession>
<name>A0A223S827_9ACTN</name>
<reference evidence="3 4" key="1">
    <citation type="submission" date="2017-08" db="EMBL/GenBank/DDBJ databases">
        <title>The complete genome sequence of Nocardiopsis gilva YIM 90087.</title>
        <authorList>
            <person name="Yin M."/>
            <person name="Tang S."/>
        </authorList>
    </citation>
    <scope>NUCLEOTIDE SEQUENCE [LARGE SCALE GENOMIC DNA]</scope>
    <source>
        <strain evidence="3 4">YIM 90087</strain>
    </source>
</reference>
<proteinExistence type="predicted"/>
<dbReference type="Pfam" id="PF11239">
    <property type="entry name" value="DUF3040"/>
    <property type="match status" value="1"/>
</dbReference>
<dbReference type="AlphaFoldDB" id="A0A223S827"/>
<sequence>MVQVREVGAATGAAVDGSRGLVRLPWRCAGAPGGFRDGGDTVRGRCHYIFNFLGSAAPPIPRGPMSERGRCEAFGSRCAGTNISAIRCGPRSAPRSRWAAPFSARSPRVVRGPFFLRPMYATRRGGAGAMSLSRSERERLRAIEEQLRVEDPEFADHLERCAERIPEVDPASAPSAPLPVPLMLWAAIAAIALALILALVMSATGDGASDPAEGSQPTSSDVSVYDLRPGVVAGQE</sequence>
<dbReference type="Proteomes" id="UP000215005">
    <property type="component" value="Chromosome"/>
</dbReference>
<evidence type="ECO:0000256" key="1">
    <source>
        <dbReference type="SAM" id="MobiDB-lite"/>
    </source>
</evidence>
<dbReference type="EMBL" id="CP022753">
    <property type="protein sequence ID" value="ASU84232.1"/>
    <property type="molecule type" value="Genomic_DNA"/>
</dbReference>
<feature type="region of interest" description="Disordered" evidence="1">
    <location>
        <begin position="206"/>
        <end position="236"/>
    </location>
</feature>
<dbReference type="InterPro" id="IPR021401">
    <property type="entry name" value="DUF3040"/>
</dbReference>
<evidence type="ECO:0000313" key="3">
    <source>
        <dbReference type="EMBL" id="ASU84232.1"/>
    </source>
</evidence>
<protein>
    <submittedName>
        <fullName evidence="3">DUF3040 domain-containing protein</fullName>
    </submittedName>
</protein>
<dbReference type="KEGG" id="ngv:CDO52_16805"/>
<organism evidence="3 4">
    <name type="scientific">Nocardiopsis gilva YIM 90087</name>
    <dbReference type="NCBI Taxonomy" id="1235441"/>
    <lineage>
        <taxon>Bacteria</taxon>
        <taxon>Bacillati</taxon>
        <taxon>Actinomycetota</taxon>
        <taxon>Actinomycetes</taxon>
        <taxon>Streptosporangiales</taxon>
        <taxon>Nocardiopsidaceae</taxon>
        <taxon>Nocardiopsis</taxon>
    </lineage>
</organism>
<keyword evidence="2" id="KW-0812">Transmembrane</keyword>
<keyword evidence="4" id="KW-1185">Reference proteome</keyword>
<keyword evidence="2" id="KW-1133">Transmembrane helix</keyword>
<evidence type="ECO:0000256" key="2">
    <source>
        <dbReference type="SAM" id="Phobius"/>
    </source>
</evidence>
<gene>
    <name evidence="3" type="ORF">CDO52_16805</name>
</gene>
<evidence type="ECO:0000313" key="4">
    <source>
        <dbReference type="Proteomes" id="UP000215005"/>
    </source>
</evidence>